<evidence type="ECO:0000259" key="10">
    <source>
        <dbReference type="PROSITE" id="PS51194"/>
    </source>
</evidence>
<dbReference type="InterPro" id="IPR045562">
    <property type="entry name" value="RecG_dom3_C"/>
</dbReference>
<reference evidence="12" key="1">
    <citation type="journal article" date="2011" name="J. Bacteriol.">
        <title>Genome sequences of eight morphologically diverse alphaproteobacteria.</title>
        <authorList>
            <consortium name="US DOE Joint Genome Institute"/>
            <person name="Brown P.J."/>
            <person name="Kysela D.T."/>
            <person name="Buechlein A."/>
            <person name="Hemmerich C."/>
            <person name="Brun Y.V."/>
        </authorList>
    </citation>
    <scope>NUCLEOTIDE SEQUENCE [LARGE SCALE GENOMIC DNA]</scope>
    <source>
        <strain evidence="12">ATCC 49814 / DSM 5838 / IFAM 1418</strain>
    </source>
</reference>
<dbReference type="GO" id="GO:0003677">
    <property type="term" value="F:DNA binding"/>
    <property type="evidence" value="ECO:0007669"/>
    <property type="project" value="UniProtKB-KW"/>
</dbReference>
<name>C6XJH1_HIRBI</name>
<dbReference type="PANTHER" id="PTHR47964:SF1">
    <property type="entry name" value="ATP-DEPENDENT DNA HELICASE HOMOLOG RECG, CHLOROPLASTIC"/>
    <property type="match status" value="1"/>
</dbReference>
<evidence type="ECO:0000256" key="6">
    <source>
        <dbReference type="ARBA" id="ARBA00023125"/>
    </source>
</evidence>
<dbReference type="Pfam" id="PF19833">
    <property type="entry name" value="RecG_dom3_C"/>
    <property type="match status" value="1"/>
</dbReference>
<dbReference type="PANTHER" id="PTHR47964">
    <property type="entry name" value="ATP-DEPENDENT DNA HELICASE HOMOLOG RECG, CHLOROPLASTIC"/>
    <property type="match status" value="1"/>
</dbReference>
<evidence type="ECO:0000256" key="7">
    <source>
        <dbReference type="ARBA" id="ARBA00023204"/>
    </source>
</evidence>
<dbReference type="SUPFAM" id="SSF50249">
    <property type="entry name" value="Nucleic acid-binding proteins"/>
    <property type="match status" value="1"/>
</dbReference>
<dbReference type="PROSITE" id="PS51192">
    <property type="entry name" value="HELICASE_ATP_BIND_1"/>
    <property type="match status" value="1"/>
</dbReference>
<dbReference type="SMART" id="SM00490">
    <property type="entry name" value="HELICc"/>
    <property type="match status" value="1"/>
</dbReference>
<dbReference type="InterPro" id="IPR011545">
    <property type="entry name" value="DEAD/DEAH_box_helicase_dom"/>
</dbReference>
<dbReference type="NCBIfam" id="NF008164">
    <property type="entry name" value="PRK10917.1-2"/>
    <property type="match status" value="1"/>
</dbReference>
<evidence type="ECO:0000313" key="11">
    <source>
        <dbReference type="EMBL" id="ACT59266.1"/>
    </source>
</evidence>
<dbReference type="Gene3D" id="2.40.50.140">
    <property type="entry name" value="Nucleic acid-binding proteins"/>
    <property type="match status" value="1"/>
</dbReference>
<dbReference type="PROSITE" id="PS51194">
    <property type="entry name" value="HELICASE_CTER"/>
    <property type="match status" value="1"/>
</dbReference>
<keyword evidence="2" id="KW-0227">DNA damage</keyword>
<keyword evidence="1" id="KW-0547">Nucleotide-binding</keyword>
<keyword evidence="12" id="KW-1185">Reference proteome</keyword>
<dbReference type="GO" id="GO:0016787">
    <property type="term" value="F:hydrolase activity"/>
    <property type="evidence" value="ECO:0007669"/>
    <property type="project" value="UniProtKB-KW"/>
</dbReference>
<evidence type="ECO:0000259" key="9">
    <source>
        <dbReference type="PROSITE" id="PS51192"/>
    </source>
</evidence>
<dbReference type="InterPro" id="IPR027417">
    <property type="entry name" value="P-loop_NTPase"/>
</dbReference>
<dbReference type="InterPro" id="IPR047112">
    <property type="entry name" value="RecG/Mfd"/>
</dbReference>
<feature type="domain" description="Helicase C-terminal" evidence="10">
    <location>
        <begin position="459"/>
        <end position="622"/>
    </location>
</feature>
<dbReference type="KEGG" id="hba:Hbal_1578"/>
<dbReference type="AlphaFoldDB" id="C6XJH1"/>
<evidence type="ECO:0000256" key="8">
    <source>
        <dbReference type="ARBA" id="ARBA00049819"/>
    </source>
</evidence>
<gene>
    <name evidence="11" type="ordered locus">Hbal_1578</name>
</gene>
<keyword evidence="5" id="KW-0067">ATP-binding</keyword>
<dbReference type="Pfam" id="PF00270">
    <property type="entry name" value="DEAD"/>
    <property type="match status" value="1"/>
</dbReference>
<dbReference type="GO" id="GO:0006281">
    <property type="term" value="P:DNA repair"/>
    <property type="evidence" value="ECO:0007669"/>
    <property type="project" value="UniProtKB-KW"/>
</dbReference>
<accession>C6XJH1</accession>
<dbReference type="EMBL" id="CP001678">
    <property type="protein sequence ID" value="ACT59266.1"/>
    <property type="molecule type" value="Genomic_DNA"/>
</dbReference>
<dbReference type="GO" id="GO:0005524">
    <property type="term" value="F:ATP binding"/>
    <property type="evidence" value="ECO:0007669"/>
    <property type="project" value="UniProtKB-KW"/>
</dbReference>
<dbReference type="InterPro" id="IPR033454">
    <property type="entry name" value="RecG_wedge"/>
</dbReference>
<keyword evidence="4 11" id="KW-0347">Helicase</keyword>
<dbReference type="SMART" id="SM00487">
    <property type="entry name" value="DEXDc"/>
    <property type="match status" value="1"/>
</dbReference>
<evidence type="ECO:0000256" key="3">
    <source>
        <dbReference type="ARBA" id="ARBA00022801"/>
    </source>
</evidence>
<proteinExistence type="predicted"/>
<evidence type="ECO:0000256" key="2">
    <source>
        <dbReference type="ARBA" id="ARBA00022763"/>
    </source>
</evidence>
<dbReference type="eggNOG" id="COG1200">
    <property type="taxonomic scope" value="Bacteria"/>
</dbReference>
<dbReference type="HOGENOM" id="CLU_005122_7_1_5"/>
<dbReference type="Gene3D" id="3.40.50.300">
    <property type="entry name" value="P-loop containing nucleotide triphosphate hydrolases"/>
    <property type="match status" value="2"/>
</dbReference>
<dbReference type="CDD" id="cd04488">
    <property type="entry name" value="RecG_wedge_OBF"/>
    <property type="match status" value="1"/>
</dbReference>
<dbReference type="Proteomes" id="UP000002745">
    <property type="component" value="Chromosome"/>
</dbReference>
<protein>
    <recommendedName>
        <fullName evidence="8">Probable DNA 3'-5' helicase RecG</fullName>
    </recommendedName>
</protein>
<keyword evidence="6" id="KW-0238">DNA-binding</keyword>
<evidence type="ECO:0000256" key="4">
    <source>
        <dbReference type="ARBA" id="ARBA00022806"/>
    </source>
</evidence>
<keyword evidence="3" id="KW-0378">Hydrolase</keyword>
<evidence type="ECO:0000256" key="5">
    <source>
        <dbReference type="ARBA" id="ARBA00022840"/>
    </source>
</evidence>
<dbReference type="SUPFAM" id="SSF52540">
    <property type="entry name" value="P-loop containing nucleoside triphosphate hydrolases"/>
    <property type="match status" value="2"/>
</dbReference>
<feature type="domain" description="Helicase ATP-binding" evidence="9">
    <location>
        <begin position="279"/>
        <end position="440"/>
    </location>
</feature>
<evidence type="ECO:0000256" key="1">
    <source>
        <dbReference type="ARBA" id="ARBA00022741"/>
    </source>
</evidence>
<keyword evidence="7" id="KW-0234">DNA repair</keyword>
<dbReference type="Pfam" id="PF17191">
    <property type="entry name" value="RecG_wedge"/>
    <property type="match status" value="1"/>
</dbReference>
<dbReference type="RefSeq" id="WP_015827416.1">
    <property type="nucleotide sequence ID" value="NC_012982.1"/>
</dbReference>
<dbReference type="Pfam" id="PF00271">
    <property type="entry name" value="Helicase_C"/>
    <property type="match status" value="1"/>
</dbReference>
<dbReference type="STRING" id="582402.Hbal_1578"/>
<dbReference type="InterPro" id="IPR012340">
    <property type="entry name" value="NA-bd_OB-fold"/>
</dbReference>
<dbReference type="InterPro" id="IPR014001">
    <property type="entry name" value="Helicase_ATP-bd"/>
</dbReference>
<dbReference type="InterPro" id="IPR001650">
    <property type="entry name" value="Helicase_C-like"/>
</dbReference>
<dbReference type="GO" id="GO:0003678">
    <property type="term" value="F:DNA helicase activity"/>
    <property type="evidence" value="ECO:0007669"/>
    <property type="project" value="TreeGrafter"/>
</dbReference>
<organism evidence="11 12">
    <name type="scientific">Hirschia baltica (strain ATCC 49814 / DSM 5838 / IFAM 1418)</name>
    <dbReference type="NCBI Taxonomy" id="582402"/>
    <lineage>
        <taxon>Bacteria</taxon>
        <taxon>Pseudomonadati</taxon>
        <taxon>Pseudomonadota</taxon>
        <taxon>Alphaproteobacteria</taxon>
        <taxon>Hyphomonadales</taxon>
        <taxon>Hyphomonadaceae</taxon>
        <taxon>Hirschia</taxon>
    </lineage>
</organism>
<sequence>MRPEILFPFFKDLKSLPGIGPKTAPLLQRLVGGDTVLNLLLHLPINWIDRSVRDSFFETIVGEIATVRGVVDSVFAGQGNAPTRVRLLDDTGFLTLVFFRAQPAWLQKQFPMNQEMIVSGLIEDFNGQRQMVHPDHVCNPAKGEEPPEVEPVYRLTAGVTSRLLQKAISASLENLPQLPEWIDQAFLEQKKWPSFVDALKQLHQPETLDQPALNLAHERLAYDEALAREFALNEIRLNRQKTPATPIPRHTHATNNLLEALKFSPTHAQLRAFKDIQTDLARELPMRRMLQGDVGTGKTLVAALAIAQAAASGQFSAFMSPTEVLARQQATALQNFLKPIGYRCEALTGRDSKKRRKELLDAVAAGEIHCLSGTQALFQTDVQLPNLGLVIIDEQHRFGVADRLKLTSKGNAPHMLMMSATPIPRSLAAAINGDLDTCILDEKPQQRKPITTRVASEERIEDVMIAVAKAADRGERAFWVCPAIDSETAEDASVIARKEILQKYVKHPVALVHGKMAPAEKDAALDAFRTGEASVLVATTVVEVGIDVPEATIMVIEHAEGFGLAQLHQLRGRVGRGDKSSSCLLLYKPPLSESGQKRLNTLRETEDGFLIAEADFKQRGPGDLLGLKQSGLPNFKIIDLTRHIEMFQLVRNDVKQLLSEGPNSNPPRTEAISLLNELFKTDIAIKY</sequence>
<evidence type="ECO:0000313" key="12">
    <source>
        <dbReference type="Proteomes" id="UP000002745"/>
    </source>
</evidence>
<dbReference type="OrthoDB" id="9804325at2"/>